<dbReference type="EMBL" id="CP119078">
    <property type="protein sequence ID" value="WED43836.1"/>
    <property type="molecule type" value="Genomic_DNA"/>
</dbReference>
<evidence type="ECO:0000313" key="1">
    <source>
        <dbReference type="EMBL" id="WED43836.1"/>
    </source>
</evidence>
<dbReference type="Gene3D" id="2.30.30.830">
    <property type="match status" value="1"/>
</dbReference>
<organism evidence="1 2">
    <name type="scientific">Legionella cardiaca</name>
    <dbReference type="NCBI Taxonomy" id="1071983"/>
    <lineage>
        <taxon>Bacteria</taxon>
        <taxon>Pseudomonadati</taxon>
        <taxon>Pseudomonadota</taxon>
        <taxon>Gammaproteobacteria</taxon>
        <taxon>Legionellales</taxon>
        <taxon>Legionellaceae</taxon>
        <taxon>Legionella</taxon>
    </lineage>
</organism>
<sequence>MMTKKWIILIGYLPLLMSCDSSTDSEFEHYISMRKMRQWQFQESIPSFKPPIKFSYPNNYHRNPFKFIKTENQRYVYKETKKWFLKEYTLSALKFVGLMQSASNTWALFKSPDMKITYAQEGDYIGKDNVELIKIKKNMLVFEEKIFVEGKWQQKPLKVFLKQKDRG</sequence>
<dbReference type="Proteomes" id="UP001222087">
    <property type="component" value="Chromosome"/>
</dbReference>
<evidence type="ECO:0000313" key="2">
    <source>
        <dbReference type="Proteomes" id="UP001222087"/>
    </source>
</evidence>
<proteinExistence type="predicted"/>
<protein>
    <submittedName>
        <fullName evidence="1">Pilus assembly protein PilP</fullName>
    </submittedName>
</protein>
<dbReference type="Pfam" id="PF04351">
    <property type="entry name" value="PilP"/>
    <property type="match status" value="1"/>
</dbReference>
<dbReference type="InterPro" id="IPR007446">
    <property type="entry name" value="PilP"/>
</dbReference>
<dbReference type="RefSeq" id="WP_275089650.1">
    <property type="nucleotide sequence ID" value="NZ_CP119078.1"/>
</dbReference>
<accession>A0ABY8AWP1</accession>
<name>A0ABY8AWP1_9GAMM</name>
<gene>
    <name evidence="1" type="ORF">PXX05_03380</name>
</gene>
<keyword evidence="2" id="KW-1185">Reference proteome</keyword>
<reference evidence="1 2" key="1">
    <citation type="submission" date="2023-02" db="EMBL/GenBank/DDBJ databases">
        <title>Genome Sequence of L. cardiaca H63T.</title>
        <authorList>
            <person name="Lopez A.E."/>
            <person name="Cianciotto N.P."/>
        </authorList>
    </citation>
    <scope>NUCLEOTIDE SEQUENCE [LARGE SCALE GENOMIC DNA]</scope>
    <source>
        <strain evidence="1 2">H63</strain>
    </source>
</reference>
<dbReference type="PROSITE" id="PS51257">
    <property type="entry name" value="PROKAR_LIPOPROTEIN"/>
    <property type="match status" value="1"/>
</dbReference>